<gene>
    <name evidence="8" type="primary">LOC104789112</name>
</gene>
<keyword evidence="4" id="KW-0677">Repeat</keyword>
<dbReference type="Pfam" id="PF01657">
    <property type="entry name" value="Stress-antifung"/>
    <property type="match status" value="2"/>
</dbReference>
<evidence type="ECO:0000256" key="1">
    <source>
        <dbReference type="ARBA" id="ARBA00004613"/>
    </source>
</evidence>
<reference evidence="8" key="2">
    <citation type="submission" date="2025-08" db="UniProtKB">
        <authorList>
            <consortium name="RefSeq"/>
        </authorList>
    </citation>
    <scope>IDENTIFICATION</scope>
    <source>
        <tissue evidence="8">Leaf</tissue>
    </source>
</reference>
<dbReference type="PANTHER" id="PTHR32411:SF54">
    <property type="entry name" value="CYSTEINE-RICH REPEAT SECRETORY PROTEIN 29-RELATED"/>
    <property type="match status" value="1"/>
</dbReference>
<keyword evidence="7" id="KW-1185">Reference proteome</keyword>
<dbReference type="InterPro" id="IPR038408">
    <property type="entry name" value="GNK2_sf"/>
</dbReference>
<evidence type="ECO:0000313" key="8">
    <source>
        <dbReference type="RefSeq" id="XP_010513156.1"/>
    </source>
</evidence>
<evidence type="ECO:0000256" key="2">
    <source>
        <dbReference type="ARBA" id="ARBA00022525"/>
    </source>
</evidence>
<accession>A0ABM0ZBA6</accession>
<protein>
    <submittedName>
        <fullName evidence="8">Cysteine-rich repeat secretory protein 10</fullName>
    </submittedName>
</protein>
<evidence type="ECO:0000256" key="4">
    <source>
        <dbReference type="ARBA" id="ARBA00022737"/>
    </source>
</evidence>
<organism evidence="7 8">
    <name type="scientific">Camelina sativa</name>
    <name type="common">False flax</name>
    <name type="synonym">Myagrum sativum</name>
    <dbReference type="NCBI Taxonomy" id="90675"/>
    <lineage>
        <taxon>Eukaryota</taxon>
        <taxon>Viridiplantae</taxon>
        <taxon>Streptophyta</taxon>
        <taxon>Embryophyta</taxon>
        <taxon>Tracheophyta</taxon>
        <taxon>Spermatophyta</taxon>
        <taxon>Magnoliopsida</taxon>
        <taxon>eudicotyledons</taxon>
        <taxon>Gunneridae</taxon>
        <taxon>Pentapetalae</taxon>
        <taxon>rosids</taxon>
        <taxon>malvids</taxon>
        <taxon>Brassicales</taxon>
        <taxon>Brassicaceae</taxon>
        <taxon>Camelineae</taxon>
        <taxon>Camelina</taxon>
    </lineage>
</organism>
<name>A0ABM0ZBA6_CAMSA</name>
<comment type="subcellular location">
    <subcellularLocation>
        <location evidence="1">Secreted</location>
    </subcellularLocation>
</comment>
<dbReference type="GeneID" id="104789112"/>
<feature type="domain" description="Gnk2-homologous" evidence="6">
    <location>
        <begin position="44"/>
        <end position="146"/>
    </location>
</feature>
<proteinExistence type="inferred from homology"/>
<comment type="similarity">
    <text evidence="5">Belongs to the cysteine-rich repeat secretory protein family.</text>
</comment>
<dbReference type="InterPro" id="IPR050581">
    <property type="entry name" value="CRR_secretory_protein"/>
</dbReference>
<evidence type="ECO:0000256" key="5">
    <source>
        <dbReference type="ARBA" id="ARBA00038515"/>
    </source>
</evidence>
<sequence length="268" mass="30557">MVRNAKYLTLDISSSSLSISILAVVALQLHFIHSVLSLNQTNSYLQHICIKGEGTYNQESSYESQLKRHLDYSINNYLDYGFIHGVGGEGPNTFYIKAQCRGDASESECRSCLVTAFSGILRKCPNNKGRIIWYDNCFLYISTVYTYQKIDYKHYLYLHNAKDVSGGNTKLFNKNTRALLYKLKEKAIRKEQKPYTRDYLYATAEESLGTMKLYGMMQCTQDLSVKNCSVCLDSVIAKLPKCCNGKQGGRVLNPSCTFRFELYPFVRT</sequence>
<dbReference type="PANTHER" id="PTHR32411">
    <property type="entry name" value="CYSTEINE-RICH REPEAT SECRETORY PROTEIN 38-RELATED"/>
    <property type="match status" value="1"/>
</dbReference>
<dbReference type="Proteomes" id="UP000694864">
    <property type="component" value="Chromosome 5"/>
</dbReference>
<dbReference type="RefSeq" id="XP_010513156.1">
    <property type="nucleotide sequence ID" value="XM_010514854.1"/>
</dbReference>
<feature type="domain" description="Gnk2-homologous" evidence="6">
    <location>
        <begin position="152"/>
        <end position="265"/>
    </location>
</feature>
<dbReference type="CDD" id="cd23509">
    <property type="entry name" value="Gnk2-like"/>
    <property type="match status" value="2"/>
</dbReference>
<dbReference type="PROSITE" id="PS51473">
    <property type="entry name" value="GNK2"/>
    <property type="match status" value="2"/>
</dbReference>
<evidence type="ECO:0000256" key="3">
    <source>
        <dbReference type="ARBA" id="ARBA00022729"/>
    </source>
</evidence>
<reference evidence="7" key="1">
    <citation type="journal article" date="2014" name="Nat. Commun.">
        <title>The emerging biofuel crop Camelina sativa retains a highly undifferentiated hexaploid genome structure.</title>
        <authorList>
            <person name="Kagale S."/>
            <person name="Koh C."/>
            <person name="Nixon J."/>
            <person name="Bollina V."/>
            <person name="Clarke W.E."/>
            <person name="Tuteja R."/>
            <person name="Spillane C."/>
            <person name="Robinson S.J."/>
            <person name="Links M.G."/>
            <person name="Clarke C."/>
            <person name="Higgins E.E."/>
            <person name="Huebert T."/>
            <person name="Sharpe A.G."/>
            <person name="Parkin I.A."/>
        </authorList>
    </citation>
    <scope>NUCLEOTIDE SEQUENCE [LARGE SCALE GENOMIC DNA]</scope>
    <source>
        <strain evidence="7">cv. DH55</strain>
    </source>
</reference>
<keyword evidence="3" id="KW-0732">Signal</keyword>
<evidence type="ECO:0000259" key="6">
    <source>
        <dbReference type="PROSITE" id="PS51473"/>
    </source>
</evidence>
<keyword evidence="2" id="KW-0964">Secreted</keyword>
<evidence type="ECO:0000313" key="7">
    <source>
        <dbReference type="Proteomes" id="UP000694864"/>
    </source>
</evidence>
<dbReference type="Gene3D" id="3.30.430.20">
    <property type="entry name" value="Gnk2 domain, C-X8-C-X2-C motif"/>
    <property type="match status" value="2"/>
</dbReference>
<dbReference type="InterPro" id="IPR002902">
    <property type="entry name" value="GNK2"/>
</dbReference>